<sequence length="149" mass="16560">VVVEYTGCAFHHCKRVSLKRHTRFLLNLSSSEGGCILELQGHVLLHLSFEGYTQKIRASPSTTRSRKPISSPNMTACRHAFASVVVGSPFLPSGTCFVNSQSRKRCSTVSSSTEQTEHAASLLILRRGRGFEYAEAHYPPIYRLERGYG</sequence>
<feature type="non-terminal residue" evidence="1">
    <location>
        <position position="149"/>
    </location>
</feature>
<name>A0A7J8SZE5_GOSDV</name>
<gene>
    <name evidence="1" type="ORF">Godav_000378</name>
</gene>
<dbReference type="AlphaFoldDB" id="A0A7J8SZE5"/>
<accession>A0A7J8SZE5</accession>
<reference evidence="1 2" key="1">
    <citation type="journal article" date="2019" name="Genome Biol. Evol.">
        <title>Insights into the evolution of the New World diploid cottons (Gossypium, subgenus Houzingenia) based on genome sequencing.</title>
        <authorList>
            <person name="Grover C.E."/>
            <person name="Arick M.A. 2nd"/>
            <person name="Thrash A."/>
            <person name="Conover J.L."/>
            <person name="Sanders W.S."/>
            <person name="Peterson D.G."/>
            <person name="Frelichowski J.E."/>
            <person name="Scheffler J.A."/>
            <person name="Scheffler B.E."/>
            <person name="Wendel J.F."/>
        </authorList>
    </citation>
    <scope>NUCLEOTIDE SEQUENCE [LARGE SCALE GENOMIC DNA]</scope>
    <source>
        <strain evidence="1">27</strain>
        <tissue evidence="1">Leaf</tissue>
    </source>
</reference>
<evidence type="ECO:0000313" key="2">
    <source>
        <dbReference type="Proteomes" id="UP000593561"/>
    </source>
</evidence>
<dbReference type="EMBL" id="JABFAC010000013">
    <property type="protein sequence ID" value="MBA0631507.1"/>
    <property type="molecule type" value="Genomic_DNA"/>
</dbReference>
<organism evidence="1 2">
    <name type="scientific">Gossypium davidsonii</name>
    <name type="common">Davidson's cotton</name>
    <name type="synonym">Gossypium klotzschianum subsp. davidsonii</name>
    <dbReference type="NCBI Taxonomy" id="34287"/>
    <lineage>
        <taxon>Eukaryota</taxon>
        <taxon>Viridiplantae</taxon>
        <taxon>Streptophyta</taxon>
        <taxon>Embryophyta</taxon>
        <taxon>Tracheophyta</taxon>
        <taxon>Spermatophyta</taxon>
        <taxon>Magnoliopsida</taxon>
        <taxon>eudicotyledons</taxon>
        <taxon>Gunneridae</taxon>
        <taxon>Pentapetalae</taxon>
        <taxon>rosids</taxon>
        <taxon>malvids</taxon>
        <taxon>Malvales</taxon>
        <taxon>Malvaceae</taxon>
        <taxon>Malvoideae</taxon>
        <taxon>Gossypium</taxon>
    </lineage>
</organism>
<comment type="caution">
    <text evidence="1">The sequence shown here is derived from an EMBL/GenBank/DDBJ whole genome shotgun (WGS) entry which is preliminary data.</text>
</comment>
<protein>
    <submittedName>
        <fullName evidence="1">Uncharacterized protein</fullName>
    </submittedName>
</protein>
<proteinExistence type="predicted"/>
<keyword evidence="2" id="KW-1185">Reference proteome</keyword>
<evidence type="ECO:0000313" key="1">
    <source>
        <dbReference type="EMBL" id="MBA0631507.1"/>
    </source>
</evidence>
<dbReference type="Proteomes" id="UP000593561">
    <property type="component" value="Unassembled WGS sequence"/>
</dbReference>